<reference evidence="2 3" key="1">
    <citation type="submission" date="2020-06" db="EMBL/GenBank/DDBJ databases">
        <title>Schlegella sp. ID0723 isolated from air conditioner.</title>
        <authorList>
            <person name="Kim D.Y."/>
            <person name="Kim D.-U."/>
        </authorList>
    </citation>
    <scope>NUCLEOTIDE SEQUENCE [LARGE SCALE GENOMIC DNA]</scope>
    <source>
        <strain evidence="2 3">ID0723</strain>
    </source>
</reference>
<dbReference type="PANTHER" id="PTHR21310">
    <property type="entry name" value="AMINOGLYCOSIDE PHOSPHOTRANSFERASE-RELATED-RELATED"/>
    <property type="match status" value="1"/>
</dbReference>
<dbReference type="SUPFAM" id="SSF56112">
    <property type="entry name" value="Protein kinase-like (PK-like)"/>
    <property type="match status" value="1"/>
</dbReference>
<dbReference type="Proteomes" id="UP000529637">
    <property type="component" value="Unassembled WGS sequence"/>
</dbReference>
<protein>
    <submittedName>
        <fullName evidence="2">Phosphotransferase family protein</fullName>
    </submittedName>
</protein>
<dbReference type="InterPro" id="IPR051678">
    <property type="entry name" value="AGP_Transferase"/>
</dbReference>
<keyword evidence="2" id="KW-0808">Transferase</keyword>
<dbReference type="InterPro" id="IPR011009">
    <property type="entry name" value="Kinase-like_dom_sf"/>
</dbReference>
<comment type="caution">
    <text evidence="2">The sequence shown here is derived from an EMBL/GenBank/DDBJ whole genome shotgun (WGS) entry which is preliminary data.</text>
</comment>
<keyword evidence="3" id="KW-1185">Reference proteome</keyword>
<gene>
    <name evidence="2" type="ORF">HQN59_10240</name>
</gene>
<evidence type="ECO:0000313" key="3">
    <source>
        <dbReference type="Proteomes" id="UP000529637"/>
    </source>
</evidence>
<proteinExistence type="predicted"/>
<organism evidence="2 3">
    <name type="scientific">Piscinibacter koreensis</name>
    <dbReference type="NCBI Taxonomy" id="2742824"/>
    <lineage>
        <taxon>Bacteria</taxon>
        <taxon>Pseudomonadati</taxon>
        <taxon>Pseudomonadota</taxon>
        <taxon>Betaproteobacteria</taxon>
        <taxon>Burkholderiales</taxon>
        <taxon>Sphaerotilaceae</taxon>
        <taxon>Piscinibacter</taxon>
    </lineage>
</organism>
<evidence type="ECO:0000259" key="1">
    <source>
        <dbReference type="Pfam" id="PF01636"/>
    </source>
</evidence>
<dbReference type="InterPro" id="IPR002575">
    <property type="entry name" value="Aminoglycoside_PTrfase"/>
</dbReference>
<dbReference type="GO" id="GO:0016740">
    <property type="term" value="F:transferase activity"/>
    <property type="evidence" value="ECO:0007669"/>
    <property type="project" value="UniProtKB-KW"/>
</dbReference>
<dbReference type="Gene3D" id="3.90.1200.10">
    <property type="match status" value="1"/>
</dbReference>
<dbReference type="PANTHER" id="PTHR21310:SF57">
    <property type="entry name" value="BLR2944 PROTEIN"/>
    <property type="match status" value="1"/>
</dbReference>
<feature type="domain" description="Aminoglycoside phosphotransferase" evidence="1">
    <location>
        <begin position="14"/>
        <end position="266"/>
    </location>
</feature>
<dbReference type="CDD" id="cd05154">
    <property type="entry name" value="ACAD10_11_N-like"/>
    <property type="match status" value="1"/>
</dbReference>
<dbReference type="InterPro" id="IPR041726">
    <property type="entry name" value="ACAD10_11_N"/>
</dbReference>
<accession>A0A7Y6NN53</accession>
<dbReference type="EMBL" id="JABWMJ010000004">
    <property type="protein sequence ID" value="NUZ06142.1"/>
    <property type="molecule type" value="Genomic_DNA"/>
</dbReference>
<evidence type="ECO:0000313" key="2">
    <source>
        <dbReference type="EMBL" id="NUZ06142.1"/>
    </source>
</evidence>
<name>A0A7Y6NN53_9BURK</name>
<sequence>MRRIDSPLGEVRSLQRVTGGATKRTWSFDWHAAGHVDRLILQTVDALPARRHGPPKLAAAEDAALMVAARRAGVAAPVVRHVLQPDDALGDGTITERVDGETLGRKVVHDPALAPARRRLAAQCGAALARIHRMPPGGLGFLQRLSPADELATYGALLAEHDLGDPALAYALRWVGANLPRRWDVGVVHADFRTGNLIVGPEGLACILDWEIARIGDPMQDLAVLCLRTWRFGGAGEVGGFGSRAELYAAYEAAGGRVDVERVRFWEAFSNLKWAISCVRRGLATRADGRPASLELAAVGRRLEEPLWDFLALARSVA</sequence>
<dbReference type="AlphaFoldDB" id="A0A7Y6NN53"/>
<dbReference type="Pfam" id="PF01636">
    <property type="entry name" value="APH"/>
    <property type="match status" value="1"/>
</dbReference>